<comment type="caution">
    <text evidence="10">The sequence shown here is derived from an EMBL/GenBank/DDBJ whole genome shotgun (WGS) entry which is preliminary data.</text>
</comment>
<dbReference type="GO" id="GO:0035556">
    <property type="term" value="P:intracellular signal transduction"/>
    <property type="evidence" value="ECO:0007669"/>
    <property type="project" value="InterPro"/>
</dbReference>
<dbReference type="Gene3D" id="3.30.70.1230">
    <property type="entry name" value="Nucleotide cyclase"/>
    <property type="match status" value="1"/>
</dbReference>
<dbReference type="InterPro" id="IPR018297">
    <property type="entry name" value="A/G_cyclase_CS"/>
</dbReference>
<keyword evidence="3" id="KW-0547">Nucleotide-binding</keyword>
<evidence type="ECO:0000256" key="7">
    <source>
        <dbReference type="RuleBase" id="RU000405"/>
    </source>
</evidence>
<dbReference type="Pfam" id="PF00211">
    <property type="entry name" value="Guanylate_cyc"/>
    <property type="match status" value="1"/>
</dbReference>
<dbReference type="PANTHER" id="PTHR11920:SF335">
    <property type="entry name" value="GUANYLATE CYCLASE"/>
    <property type="match status" value="1"/>
</dbReference>
<dbReference type="PANTHER" id="PTHR11920">
    <property type="entry name" value="GUANYLYL CYCLASE"/>
    <property type="match status" value="1"/>
</dbReference>
<evidence type="ECO:0000256" key="3">
    <source>
        <dbReference type="ARBA" id="ARBA00022741"/>
    </source>
</evidence>
<dbReference type="GO" id="GO:0000166">
    <property type="term" value="F:nucleotide binding"/>
    <property type="evidence" value="ECO:0007669"/>
    <property type="project" value="UniProtKB-KW"/>
</dbReference>
<name>A0AAD3DFG5_9STRA</name>
<proteinExistence type="inferred from homology"/>
<accession>A0AAD3DFG5</accession>
<dbReference type="Gene3D" id="3.30.450.40">
    <property type="match status" value="1"/>
</dbReference>
<keyword evidence="4" id="KW-1133">Transmembrane helix</keyword>
<dbReference type="SUPFAM" id="SSF55073">
    <property type="entry name" value="Nucleotide cyclase"/>
    <property type="match status" value="1"/>
</dbReference>
<evidence type="ECO:0000256" key="6">
    <source>
        <dbReference type="ARBA" id="ARBA00023239"/>
    </source>
</evidence>
<feature type="region of interest" description="Disordered" evidence="8">
    <location>
        <begin position="27"/>
        <end position="54"/>
    </location>
</feature>
<organism evidence="10 11">
    <name type="scientific">Chaetoceros tenuissimus</name>
    <dbReference type="NCBI Taxonomy" id="426638"/>
    <lineage>
        <taxon>Eukaryota</taxon>
        <taxon>Sar</taxon>
        <taxon>Stramenopiles</taxon>
        <taxon>Ochrophyta</taxon>
        <taxon>Bacillariophyta</taxon>
        <taxon>Coscinodiscophyceae</taxon>
        <taxon>Chaetocerotophycidae</taxon>
        <taxon>Chaetocerotales</taxon>
        <taxon>Chaetocerotaceae</taxon>
        <taxon>Chaetoceros</taxon>
    </lineage>
</organism>
<dbReference type="PROSITE" id="PS50125">
    <property type="entry name" value="GUANYLATE_CYCLASE_2"/>
    <property type="match status" value="1"/>
</dbReference>
<comment type="similarity">
    <text evidence="7">Belongs to the adenylyl cyclase class-4/guanylyl cyclase family.</text>
</comment>
<evidence type="ECO:0000256" key="1">
    <source>
        <dbReference type="ARBA" id="ARBA00004370"/>
    </source>
</evidence>
<sequence length="718" mass="80681">MGSEEENTHHPFDSILQESRHLFEKADESLQPDSLGSPTLTFSRRGSTASTTSTDFSLRSASILQKRENKGSRYVNRPSALTQTELDCIHQVNRKFSRSEPLLQRLSSDRCVASVAKTPFRRNNVSFGKVMADTTSELSTSEIWENKGKMSSFGNITVDTSSDLFASEIWGSEILEKGKRSSISSNSSADSEFILPLGRWKNSSARRNSERINFKLSSDQRRNSCKSFNSSCSSLGVMPESILSEMRTNISSKENQSFEKSKFDIAVNESITSLEKAKKIIKRQRAVSTLVDRLLLAESEDECYDIVQGVMASLFSVDKCEFALMYDCDHYLIYQTKDNDASLDAPDLFPFHDSLVEECSIRNSIYCSDTTFRHGPEYQRFTEANLHTVLIVPIMVGAHKFAGSMTIALEKIDALTGMDIMLIEDIAISLGIQLFNKRLQSEQETAYNESRELLESIIPVQVLEKVEDKLFMNKDEFDGSNQEIHFNAMENMGILERIILKNNTSTIHTLGKKHLVPQHSSPESQVLYAENESNVSIIFADIVGFSKIACKMHPIQVMQLLQDIYARFDSLCQKHGVRKLETIGDAYIVSGGLLDESNDIDDGKDAAKRCLAMAQDMVREAQNVYAPTEPPERVRIRVGIHVGNLSYGVLGQNVPKFSVYGDAVNIAARMEQTAPINKVHVSEAFHDLVENTDVQWENKKITHIKNIGEQMTWTLNPM</sequence>
<dbReference type="EMBL" id="BLLK01000075">
    <property type="protein sequence ID" value="GFH61679.1"/>
    <property type="molecule type" value="Genomic_DNA"/>
</dbReference>
<dbReference type="CDD" id="cd07302">
    <property type="entry name" value="CHD"/>
    <property type="match status" value="1"/>
</dbReference>
<dbReference type="AlphaFoldDB" id="A0AAD3DFG5"/>
<keyword evidence="6 7" id="KW-0456">Lyase</keyword>
<keyword evidence="5" id="KW-0472">Membrane</keyword>
<feature type="compositionally biased region" description="Polar residues" evidence="8">
    <location>
        <begin position="31"/>
        <end position="40"/>
    </location>
</feature>
<feature type="compositionally biased region" description="Low complexity" evidence="8">
    <location>
        <begin position="41"/>
        <end position="54"/>
    </location>
</feature>
<evidence type="ECO:0000313" key="11">
    <source>
        <dbReference type="Proteomes" id="UP001054902"/>
    </source>
</evidence>
<evidence type="ECO:0000313" key="10">
    <source>
        <dbReference type="EMBL" id="GFH61679.1"/>
    </source>
</evidence>
<dbReference type="PROSITE" id="PS00452">
    <property type="entry name" value="GUANYLATE_CYCLASE_1"/>
    <property type="match status" value="1"/>
</dbReference>
<keyword evidence="2" id="KW-0812">Transmembrane</keyword>
<evidence type="ECO:0000256" key="4">
    <source>
        <dbReference type="ARBA" id="ARBA00022989"/>
    </source>
</evidence>
<keyword evidence="11" id="KW-1185">Reference proteome</keyword>
<dbReference type="GO" id="GO:0005886">
    <property type="term" value="C:plasma membrane"/>
    <property type="evidence" value="ECO:0007669"/>
    <property type="project" value="TreeGrafter"/>
</dbReference>
<dbReference type="GO" id="GO:0004016">
    <property type="term" value="F:adenylate cyclase activity"/>
    <property type="evidence" value="ECO:0007669"/>
    <property type="project" value="TreeGrafter"/>
</dbReference>
<dbReference type="Proteomes" id="UP001054902">
    <property type="component" value="Unassembled WGS sequence"/>
</dbReference>
<reference evidence="10 11" key="1">
    <citation type="journal article" date="2021" name="Sci. Rep.">
        <title>The genome of the diatom Chaetoceros tenuissimus carries an ancient integrated fragment of an extant virus.</title>
        <authorList>
            <person name="Hongo Y."/>
            <person name="Kimura K."/>
            <person name="Takaki Y."/>
            <person name="Yoshida Y."/>
            <person name="Baba S."/>
            <person name="Kobayashi G."/>
            <person name="Nagasaki K."/>
            <person name="Hano T."/>
            <person name="Tomaru Y."/>
        </authorList>
    </citation>
    <scope>NUCLEOTIDE SEQUENCE [LARGE SCALE GENOMIC DNA]</scope>
    <source>
        <strain evidence="10 11">NIES-3715</strain>
    </source>
</reference>
<evidence type="ECO:0000256" key="2">
    <source>
        <dbReference type="ARBA" id="ARBA00022692"/>
    </source>
</evidence>
<dbReference type="InterPro" id="IPR001054">
    <property type="entry name" value="A/G_cyclase"/>
</dbReference>
<dbReference type="GO" id="GO:0004383">
    <property type="term" value="F:guanylate cyclase activity"/>
    <property type="evidence" value="ECO:0007669"/>
    <property type="project" value="TreeGrafter"/>
</dbReference>
<dbReference type="SMART" id="SM00044">
    <property type="entry name" value="CYCc"/>
    <property type="match status" value="1"/>
</dbReference>
<dbReference type="SUPFAM" id="SSF55781">
    <property type="entry name" value="GAF domain-like"/>
    <property type="match status" value="1"/>
</dbReference>
<comment type="subcellular location">
    <subcellularLocation>
        <location evidence="1">Membrane</location>
    </subcellularLocation>
</comment>
<dbReference type="InterPro" id="IPR050401">
    <property type="entry name" value="Cyclic_nucleotide_synthase"/>
</dbReference>
<dbReference type="GO" id="GO:0007168">
    <property type="term" value="P:receptor guanylyl cyclase signaling pathway"/>
    <property type="evidence" value="ECO:0007669"/>
    <property type="project" value="TreeGrafter"/>
</dbReference>
<evidence type="ECO:0000256" key="5">
    <source>
        <dbReference type="ARBA" id="ARBA00023136"/>
    </source>
</evidence>
<feature type="domain" description="Guanylate cyclase" evidence="9">
    <location>
        <begin position="536"/>
        <end position="671"/>
    </location>
</feature>
<dbReference type="GO" id="GO:0001653">
    <property type="term" value="F:peptide receptor activity"/>
    <property type="evidence" value="ECO:0007669"/>
    <property type="project" value="TreeGrafter"/>
</dbReference>
<evidence type="ECO:0000256" key="8">
    <source>
        <dbReference type="SAM" id="MobiDB-lite"/>
    </source>
</evidence>
<evidence type="ECO:0000259" key="9">
    <source>
        <dbReference type="PROSITE" id="PS50125"/>
    </source>
</evidence>
<gene>
    <name evidence="10" type="ORF">CTEN210_18155</name>
</gene>
<dbReference type="InterPro" id="IPR029787">
    <property type="entry name" value="Nucleotide_cyclase"/>
</dbReference>
<protein>
    <recommendedName>
        <fullName evidence="9">Guanylate cyclase domain-containing protein</fullName>
    </recommendedName>
</protein>
<dbReference type="InterPro" id="IPR029016">
    <property type="entry name" value="GAF-like_dom_sf"/>
</dbReference>